<gene>
    <name evidence="2" type="ORF">ERS008198_00936</name>
</gene>
<reference evidence="2 3" key="1">
    <citation type="submission" date="2015-03" db="EMBL/GenBank/DDBJ databases">
        <authorList>
            <consortium name="Pathogen Informatics"/>
        </authorList>
    </citation>
    <scope>NUCLEOTIDE SEQUENCE [LARGE SCALE GENOMIC DNA]</scope>
    <source>
        <strain evidence="2 3">A1104</strain>
    </source>
</reference>
<accession>A0A655BSV5</accession>
<dbReference type="AlphaFoldDB" id="A0A655BSV5"/>
<organism evidence="2 3">
    <name type="scientific">Salmonella enterica subsp. enterica serovar Bovismorbificans</name>
    <dbReference type="NCBI Taxonomy" id="58097"/>
    <lineage>
        <taxon>Bacteria</taxon>
        <taxon>Pseudomonadati</taxon>
        <taxon>Pseudomonadota</taxon>
        <taxon>Gammaproteobacteria</taxon>
        <taxon>Enterobacterales</taxon>
        <taxon>Enterobacteriaceae</taxon>
        <taxon>Salmonella</taxon>
    </lineage>
</organism>
<dbReference type="EMBL" id="CQPA01000004">
    <property type="protein sequence ID" value="CNT75603.1"/>
    <property type="molecule type" value="Genomic_DNA"/>
</dbReference>
<evidence type="ECO:0000313" key="3">
    <source>
        <dbReference type="Proteomes" id="UP000041314"/>
    </source>
</evidence>
<feature type="region of interest" description="Disordered" evidence="1">
    <location>
        <begin position="1"/>
        <end position="61"/>
    </location>
</feature>
<feature type="compositionally biased region" description="Basic residues" evidence="1">
    <location>
        <begin position="1"/>
        <end position="10"/>
    </location>
</feature>
<feature type="compositionally biased region" description="Basic and acidic residues" evidence="1">
    <location>
        <begin position="15"/>
        <end position="35"/>
    </location>
</feature>
<evidence type="ECO:0000256" key="1">
    <source>
        <dbReference type="SAM" id="MobiDB-lite"/>
    </source>
</evidence>
<protein>
    <submittedName>
        <fullName evidence="2">Uncharacterized protein</fullName>
    </submittedName>
</protein>
<proteinExistence type="predicted"/>
<dbReference type="Proteomes" id="UP000041314">
    <property type="component" value="Unassembled WGS sequence"/>
</dbReference>
<name>A0A655BSV5_SALET</name>
<sequence>MSHFSHHAMGKAHQTAKERQGQECPNNHRQDHHDVAGPVAYSPNLAGITPGESHTDSAKDDAKIARRQIEHAIALLVITHFV</sequence>
<evidence type="ECO:0000313" key="2">
    <source>
        <dbReference type="EMBL" id="CNT75603.1"/>
    </source>
</evidence>